<dbReference type="RefSeq" id="WP_066669056.1">
    <property type="nucleotide sequence ID" value="NZ_CP016171.1"/>
</dbReference>
<dbReference type="SUPFAM" id="SSF56747">
    <property type="entry name" value="Prim-pol domain"/>
    <property type="match status" value="1"/>
</dbReference>
<dbReference type="EMBL" id="CP016171">
    <property type="protein sequence ID" value="ANN71534.1"/>
    <property type="molecule type" value="Genomic_DNA"/>
</dbReference>
<dbReference type="Pfam" id="PF13148">
    <property type="entry name" value="DUF3987"/>
    <property type="match status" value="1"/>
</dbReference>
<gene>
    <name evidence="2" type="ORF">BAU08_09465</name>
</gene>
<name>A0A193FWY0_9BORD</name>
<dbReference type="STRING" id="463025.BAU08_09465"/>
<dbReference type="SMART" id="SM00943">
    <property type="entry name" value="Prim-Pol"/>
    <property type="match status" value="1"/>
</dbReference>
<protein>
    <recommendedName>
        <fullName evidence="1">DNA primase/polymerase bifunctional N-terminal domain-containing protein</fullName>
    </recommendedName>
</protein>
<dbReference type="Pfam" id="PF09250">
    <property type="entry name" value="Prim-Pol"/>
    <property type="match status" value="1"/>
</dbReference>
<sequence length="760" mass="81880">MAAVIPLLQAPTTALDYALAYAGLGWHVFPAFGIKDGACSCGNPDCKNPGKHPIGWLARKGQDDATTDAARIHAWWSAAPYANVAIMLKPSGLVAIDIDPRNGGWDSIDDLEAKHGGLVSDVLQLTGGGGEHRIFRLDPDEGLALPGKLGAGVDVKRNGYIIAEPSTHISGRTYQWEASSNPLEGVMPPPLPDWLRGTFGGAAAPQTLPPAEPRALTEQDRADLQSALQAIPSDDREDWVQVGMALHSTAAGGEAFMLWDAWSQTSAKYDARDCTRVWASFRNKGLAGVSKATIFAMAQARGWVNARPTTPIPAAQVVIATPAPAADAPANLLHPPGILGDMARWVDATSRKPQPQFAVQAAIAFCCTVMGRRFVTTQRNWPSLYLLNIGKSASGKEHAKWAVEKALDQCGLSRLIGPASYTSDSGLLSALLHQPSHFTVIDEFGKVLESASVKHNNRAQSTLRALMEVWGRCDGAMRPQGYSTFGMSASEAAKLAERTVRNPALTLLAMTTPESFFDSIGSAAARDGFLNRFLTVESDIGRQPSRSPEFTDLPPSIIEWATEVRAMPGTQLVSPDTNASLEPIAQVVGITAAAQRLFDAFETECLADMDAYEDAGMAEMFGRTREIAMRLALVVAVGCRAPTVTDDHARWAIDYARHFARRTAERLRTCVADSEFDALKKQVYALILAAGEQGLTVRELARKSRRFSQVDRRGQENVLSSLQFLGDIAFVEMASMAGRKRQAYVAVNVEADSMSPGDSP</sequence>
<reference evidence="2 3" key="1">
    <citation type="submission" date="2016-06" db="EMBL/GenBank/DDBJ databases">
        <title>Complete genome sequences of Bordetella bronchialis and Bordetella flabilis.</title>
        <authorList>
            <person name="LiPuma J.J."/>
            <person name="Spilker T."/>
        </authorList>
    </citation>
    <scope>NUCLEOTIDE SEQUENCE [LARGE SCALE GENOMIC DNA]</scope>
    <source>
        <strain evidence="2 3">AU17976</strain>
    </source>
</reference>
<dbReference type="InterPro" id="IPR025048">
    <property type="entry name" value="DUF3987"/>
</dbReference>
<dbReference type="InterPro" id="IPR014819">
    <property type="entry name" value="PriCT_2"/>
</dbReference>
<evidence type="ECO:0000313" key="3">
    <source>
        <dbReference type="Proteomes" id="UP000092213"/>
    </source>
</evidence>
<feature type="domain" description="DNA primase/polymerase bifunctional N-terminal" evidence="1">
    <location>
        <begin position="18"/>
        <end position="195"/>
    </location>
</feature>
<dbReference type="Proteomes" id="UP000092213">
    <property type="component" value="Chromosome"/>
</dbReference>
<dbReference type="Pfam" id="PF08707">
    <property type="entry name" value="PriCT_2"/>
    <property type="match status" value="1"/>
</dbReference>
<evidence type="ECO:0000313" key="2">
    <source>
        <dbReference type="EMBL" id="ANN71534.1"/>
    </source>
</evidence>
<proteinExistence type="predicted"/>
<organism evidence="2 3">
    <name type="scientific">Bordetella bronchialis</name>
    <dbReference type="NCBI Taxonomy" id="463025"/>
    <lineage>
        <taxon>Bacteria</taxon>
        <taxon>Pseudomonadati</taxon>
        <taxon>Pseudomonadota</taxon>
        <taxon>Betaproteobacteria</taxon>
        <taxon>Burkholderiales</taxon>
        <taxon>Alcaligenaceae</taxon>
        <taxon>Bordetella</taxon>
    </lineage>
</organism>
<accession>A0A193FWY0</accession>
<evidence type="ECO:0000259" key="1">
    <source>
        <dbReference type="SMART" id="SM00943"/>
    </source>
</evidence>
<dbReference type="CDD" id="cd04859">
    <property type="entry name" value="Prim_Pol"/>
    <property type="match status" value="1"/>
</dbReference>
<dbReference type="AlphaFoldDB" id="A0A193FWY0"/>
<dbReference type="GO" id="GO:0016817">
    <property type="term" value="F:hydrolase activity, acting on acid anhydrides"/>
    <property type="evidence" value="ECO:0007669"/>
    <property type="project" value="InterPro"/>
</dbReference>
<dbReference type="InterPro" id="IPR015330">
    <property type="entry name" value="DNA_primase/pol_bifunc_N"/>
</dbReference>